<dbReference type="SUPFAM" id="SSF55729">
    <property type="entry name" value="Acyl-CoA N-acyltransferases (Nat)"/>
    <property type="match status" value="1"/>
</dbReference>
<organism evidence="5 6">
    <name type="scientific">Filobasidium floriforme</name>
    <dbReference type="NCBI Taxonomy" id="5210"/>
    <lineage>
        <taxon>Eukaryota</taxon>
        <taxon>Fungi</taxon>
        <taxon>Dikarya</taxon>
        <taxon>Basidiomycota</taxon>
        <taxon>Agaricomycotina</taxon>
        <taxon>Tremellomycetes</taxon>
        <taxon>Filobasidiales</taxon>
        <taxon>Filobasidiaceae</taxon>
        <taxon>Filobasidium</taxon>
    </lineage>
</organism>
<gene>
    <name evidence="5" type="ORF">FFLO_00060</name>
</gene>
<evidence type="ECO:0000259" key="4">
    <source>
        <dbReference type="PROSITE" id="PS51186"/>
    </source>
</evidence>
<feature type="domain" description="N-acetyltransferase" evidence="4">
    <location>
        <begin position="35"/>
        <end position="179"/>
    </location>
</feature>
<dbReference type="PROSITE" id="PS51186">
    <property type="entry name" value="GNAT"/>
    <property type="match status" value="1"/>
</dbReference>
<dbReference type="FunFam" id="3.40.630.30:FF:000043">
    <property type="entry name" value="Glucosamine 6-phosphate N-acetyltransferase"/>
    <property type="match status" value="1"/>
</dbReference>
<sequence>MSSSSSPHVSASGARLLFDPALVPSSIGGRLPSHIVVRPLARDDHANAHIQLLSTLTVAPDLSPETYEARFDAMLASPETYFVLVFAHKETGKILASASLMVELKFLRDAGKVGHIEDVVVDPECKGQSLGKIMIQGLSELGMQRGCYKVILDCDAKNAGFYEKCGYRNVGVEMAIYKQ</sequence>
<dbReference type="GO" id="GO:0004343">
    <property type="term" value="F:glucosamine 6-phosphate N-acetyltransferase activity"/>
    <property type="evidence" value="ECO:0007669"/>
    <property type="project" value="UniProtKB-UniRule"/>
</dbReference>
<dbReference type="InterPro" id="IPR000182">
    <property type="entry name" value="GNAT_dom"/>
</dbReference>
<keyword evidence="2 3" id="KW-0012">Acyltransferase</keyword>
<evidence type="ECO:0000256" key="2">
    <source>
        <dbReference type="ARBA" id="ARBA00023315"/>
    </source>
</evidence>
<dbReference type="AlphaFoldDB" id="A0A8K0NTR4"/>
<dbReference type="OrthoDB" id="10039976at2759"/>
<comment type="catalytic activity">
    <reaction evidence="3">
        <text>D-glucosamine 6-phosphate + acetyl-CoA = N-acetyl-D-glucosamine 6-phosphate + CoA + H(+)</text>
        <dbReference type="Rhea" id="RHEA:10292"/>
        <dbReference type="ChEBI" id="CHEBI:15378"/>
        <dbReference type="ChEBI" id="CHEBI:57287"/>
        <dbReference type="ChEBI" id="CHEBI:57288"/>
        <dbReference type="ChEBI" id="CHEBI:57513"/>
        <dbReference type="ChEBI" id="CHEBI:58725"/>
        <dbReference type="EC" id="2.3.1.4"/>
    </reaction>
</comment>
<dbReference type="EC" id="2.3.1.4" evidence="3"/>
<dbReference type="InterPro" id="IPR016181">
    <property type="entry name" value="Acyl_CoA_acyltransferase"/>
</dbReference>
<evidence type="ECO:0000313" key="5">
    <source>
        <dbReference type="EMBL" id="KAG7580089.1"/>
    </source>
</evidence>
<dbReference type="PANTHER" id="PTHR13355:SF11">
    <property type="entry name" value="GLUCOSAMINE 6-PHOSPHATE N-ACETYLTRANSFERASE"/>
    <property type="match status" value="1"/>
</dbReference>
<comment type="caution">
    <text evidence="5">The sequence shown here is derived from an EMBL/GenBank/DDBJ whole genome shotgun (WGS) entry which is preliminary data.</text>
</comment>
<dbReference type="InterPro" id="IPR039143">
    <property type="entry name" value="GNPNAT1-like"/>
</dbReference>
<dbReference type="PANTHER" id="PTHR13355">
    <property type="entry name" value="GLUCOSAMINE 6-PHOSPHATE N-ACETYLTRANSFERASE"/>
    <property type="match status" value="1"/>
</dbReference>
<accession>A0A8K0NTR4</accession>
<evidence type="ECO:0000256" key="1">
    <source>
        <dbReference type="ARBA" id="ARBA00022679"/>
    </source>
</evidence>
<dbReference type="Proteomes" id="UP000812966">
    <property type="component" value="Unassembled WGS sequence"/>
</dbReference>
<reference evidence="5" key="1">
    <citation type="submission" date="2020-04" db="EMBL/GenBank/DDBJ databases">
        <title>Analysis of mating type loci in Filobasidium floriforme.</title>
        <authorList>
            <person name="Nowrousian M."/>
        </authorList>
    </citation>
    <scope>NUCLEOTIDE SEQUENCE</scope>
    <source>
        <strain evidence="5">CBS 6242</strain>
    </source>
</reference>
<comment type="pathway">
    <text evidence="3">Nucleotide-sugar biosynthesis; UDP-N-acetyl-alpha-D-glucosamine biosynthesis; N-acetyl-alpha-D-glucosamine 1-phosphate from alpha-D-glucosamine 6-phosphate (route I): step 1/2.</text>
</comment>
<name>A0A8K0NTR4_9TREE</name>
<dbReference type="Pfam" id="PF00583">
    <property type="entry name" value="Acetyltransf_1"/>
    <property type="match status" value="1"/>
</dbReference>
<proteinExistence type="inferred from homology"/>
<keyword evidence="1 3" id="KW-0808">Transferase</keyword>
<evidence type="ECO:0000313" key="6">
    <source>
        <dbReference type="Proteomes" id="UP000812966"/>
    </source>
</evidence>
<dbReference type="GO" id="GO:0006048">
    <property type="term" value="P:UDP-N-acetylglucosamine biosynthetic process"/>
    <property type="evidence" value="ECO:0007669"/>
    <property type="project" value="UniProtKB-UniRule"/>
</dbReference>
<dbReference type="CDD" id="cd04301">
    <property type="entry name" value="NAT_SF"/>
    <property type="match status" value="1"/>
</dbReference>
<dbReference type="EMBL" id="JABELV010000001">
    <property type="protein sequence ID" value="KAG7580089.1"/>
    <property type="molecule type" value="Genomic_DNA"/>
</dbReference>
<keyword evidence="6" id="KW-1185">Reference proteome</keyword>
<evidence type="ECO:0000256" key="3">
    <source>
        <dbReference type="RuleBase" id="RU365086"/>
    </source>
</evidence>
<dbReference type="Gene3D" id="3.40.630.30">
    <property type="match status" value="1"/>
</dbReference>
<comment type="similarity">
    <text evidence="3">Belongs to the acetyltransferase family. GNA1 subfamily.</text>
</comment>
<protein>
    <recommendedName>
        <fullName evidence="3">Glucosamine 6-phosphate N-acetyltransferase</fullName>
        <ecNumber evidence="3">2.3.1.4</ecNumber>
    </recommendedName>
</protein>
<dbReference type="UniPathway" id="UPA00113">
    <property type="reaction ID" value="UER00529"/>
</dbReference>